<evidence type="ECO:0000313" key="1">
    <source>
        <dbReference type="EMBL" id="KAI8436067.1"/>
    </source>
</evidence>
<sequence>MSSTFHDLVESILLYSAVGQGHWSGAPHSALHYVVISYRKRSVKICASKMKPIIIVHGGAGDIPQSRVKGKLDGTKAAVIAGHRVLESGGSALEAVEAAVVSMELDENFNAGYGSVLNLRGEVEMEASIMCGKSLDVGAVTLVKDFLHPISIAHKVLTESPHSLLGAEGAKIFALEKGFETVPPESLITQQAKDALQNFLKHGEFGRTEIGLQDEGGVGTVGAVAVDAGGHVAVATSTGGMSGKAVGRIGDTPQIGSGTYADDKVGGVSTTVNFSKINIITDPRKFYDSLYERFKTANRRIAVASLYIGTGTLEKELLKVTKQNVMRNKSLKFSVLLDYQRGTRGEVNSRSLLEEFVSDVPEQCNICLYQTPRLHGSWSKALPSRYNELVGLQHMKLYIADDSVLLSGANCSNDYFQQRQDRYIEINDPDVADFYCELIDEVSNYSKKCVKEGFTEIKFETREAVVREVNEKILNLIQRWKEKQDSSTSFNNPEKDTWVFPLIQMGEYEIRQDERVTQGMLGSAPPDSLIRLATGYFNLTGEYADTLLKDCKANISLLMAHPNVLPPGQRSSVGDARGFSQPGIPSVDGESDVTRRDSQRCDQPHRPVSHRVEVQQRIGQMRRQQRVDAARSPCQAHVEREMQPAGVHDAVCEEAPQLASAVGPVDQRRVHRHRACRRRHAARAPCVPREHAQLKNLGDLLEEFVLLVHALTQPISDPTKWKFLSLLRCKEPVLYFVIEAYRLAGVELVAAAVSPEQAGRGRQQSLRGAPAASHSNNI</sequence>
<dbReference type="Proteomes" id="UP001064048">
    <property type="component" value="Chromosome 6"/>
</dbReference>
<accession>A0ACC0KIZ3</accession>
<reference evidence="1 2" key="1">
    <citation type="journal article" date="2022" name="Genome Biol. Evol.">
        <title>The Spruce Budworm Genome: Reconstructing the Evolutionary History of Antifreeze Proteins.</title>
        <authorList>
            <person name="Beliveau C."/>
            <person name="Gagne P."/>
            <person name="Picq S."/>
            <person name="Vernygora O."/>
            <person name="Keeling C.I."/>
            <person name="Pinkney K."/>
            <person name="Doucet D."/>
            <person name="Wen F."/>
            <person name="Johnston J.S."/>
            <person name="Maaroufi H."/>
            <person name="Boyle B."/>
            <person name="Laroche J."/>
            <person name="Dewar K."/>
            <person name="Juretic N."/>
            <person name="Blackburn G."/>
            <person name="Nisole A."/>
            <person name="Brunet B."/>
            <person name="Brandao M."/>
            <person name="Lumley L."/>
            <person name="Duan J."/>
            <person name="Quan G."/>
            <person name="Lucarotti C.J."/>
            <person name="Roe A.D."/>
            <person name="Sperling F.A.H."/>
            <person name="Levesque R.C."/>
            <person name="Cusson M."/>
        </authorList>
    </citation>
    <scope>NUCLEOTIDE SEQUENCE [LARGE SCALE GENOMIC DNA]</scope>
    <source>
        <strain evidence="1">Glfc:IPQL:Cfum</strain>
    </source>
</reference>
<name>A0ACC0KIZ3_CHOFU</name>
<keyword evidence="2" id="KW-1185">Reference proteome</keyword>
<comment type="caution">
    <text evidence="1">The sequence shown here is derived from an EMBL/GenBank/DDBJ whole genome shotgun (WGS) entry which is preliminary data.</text>
</comment>
<protein>
    <submittedName>
        <fullName evidence="1">Uncharacterized protein</fullName>
    </submittedName>
</protein>
<organism evidence="1 2">
    <name type="scientific">Choristoneura fumiferana</name>
    <name type="common">Spruce budworm moth</name>
    <name type="synonym">Archips fumiferana</name>
    <dbReference type="NCBI Taxonomy" id="7141"/>
    <lineage>
        <taxon>Eukaryota</taxon>
        <taxon>Metazoa</taxon>
        <taxon>Ecdysozoa</taxon>
        <taxon>Arthropoda</taxon>
        <taxon>Hexapoda</taxon>
        <taxon>Insecta</taxon>
        <taxon>Pterygota</taxon>
        <taxon>Neoptera</taxon>
        <taxon>Endopterygota</taxon>
        <taxon>Lepidoptera</taxon>
        <taxon>Glossata</taxon>
        <taxon>Ditrysia</taxon>
        <taxon>Tortricoidea</taxon>
        <taxon>Tortricidae</taxon>
        <taxon>Tortricinae</taxon>
        <taxon>Choristoneura</taxon>
    </lineage>
</organism>
<gene>
    <name evidence="1" type="ORF">MSG28_004182</name>
</gene>
<proteinExistence type="predicted"/>
<dbReference type="EMBL" id="CM046106">
    <property type="protein sequence ID" value="KAI8436067.1"/>
    <property type="molecule type" value="Genomic_DNA"/>
</dbReference>
<evidence type="ECO:0000313" key="2">
    <source>
        <dbReference type="Proteomes" id="UP001064048"/>
    </source>
</evidence>